<organism evidence="1 2">
    <name type="scientific">Salinibacterium amurskyense</name>
    <dbReference type="NCBI Taxonomy" id="205941"/>
    <lineage>
        <taxon>Bacteria</taxon>
        <taxon>Bacillati</taxon>
        <taxon>Actinomycetota</taxon>
        <taxon>Actinomycetes</taxon>
        <taxon>Micrococcales</taxon>
        <taxon>Microbacteriaceae</taxon>
        <taxon>Salinibacterium</taxon>
    </lineage>
</organism>
<accession>A0A2M9D3U8</accession>
<reference evidence="1 2" key="1">
    <citation type="submission" date="2017-11" db="EMBL/GenBank/DDBJ databases">
        <title>Genomic Encyclopedia of Archaeal and Bacterial Type Strains, Phase II (KMG-II): From Individual Species to Whole Genera.</title>
        <authorList>
            <person name="Goeker M."/>
        </authorList>
    </citation>
    <scope>NUCLEOTIDE SEQUENCE [LARGE SCALE GENOMIC DNA]</scope>
    <source>
        <strain evidence="1 2">DSM 16400</strain>
    </source>
</reference>
<dbReference type="RefSeq" id="WP_100389733.1">
    <property type="nucleotide sequence ID" value="NZ_BMZU01000003.1"/>
</dbReference>
<dbReference type="Proteomes" id="UP000231742">
    <property type="component" value="Unassembled WGS sequence"/>
</dbReference>
<dbReference type="InterPro" id="IPR007263">
    <property type="entry name" value="DCC1-like"/>
</dbReference>
<proteinExistence type="predicted"/>
<keyword evidence="2" id="KW-1185">Reference proteome</keyword>
<evidence type="ECO:0000313" key="2">
    <source>
        <dbReference type="Proteomes" id="UP000231742"/>
    </source>
</evidence>
<evidence type="ECO:0000313" key="1">
    <source>
        <dbReference type="EMBL" id="PJJ78713.1"/>
    </source>
</evidence>
<dbReference type="EMBL" id="PGFH01000002">
    <property type="protein sequence ID" value="PJJ78713.1"/>
    <property type="molecule type" value="Genomic_DNA"/>
</dbReference>
<dbReference type="AlphaFoldDB" id="A0A2M9D3U8"/>
<gene>
    <name evidence="1" type="ORF">CLV85_2291</name>
</gene>
<sequence>MSQSSSTLSPPDTVLIFDGDCAFCTLWVNRLEALLPTFPATTPWQWIDLDDYALTQDDVDKAAWFVTPTRQFAGHLAFSLLLRSQPNFGWRFLGHLIATEPFNTIAALGYRFVSRFRHRLPGGTPACAMRPTA</sequence>
<dbReference type="GO" id="GO:0015035">
    <property type="term" value="F:protein-disulfide reductase activity"/>
    <property type="evidence" value="ECO:0007669"/>
    <property type="project" value="InterPro"/>
</dbReference>
<dbReference type="Pfam" id="PF04134">
    <property type="entry name" value="DCC1-like"/>
    <property type="match status" value="1"/>
</dbReference>
<name>A0A2M9D3U8_9MICO</name>
<protein>
    <submittedName>
        <fullName evidence="1">Putative DCC family thiol-disulfide oxidoreductase YuxK</fullName>
    </submittedName>
</protein>
<comment type="caution">
    <text evidence="1">The sequence shown here is derived from an EMBL/GenBank/DDBJ whole genome shotgun (WGS) entry which is preliminary data.</text>
</comment>
<dbReference type="OrthoDB" id="9813713at2"/>